<feature type="transmembrane region" description="Helical" evidence="6">
    <location>
        <begin position="232"/>
        <end position="250"/>
    </location>
</feature>
<gene>
    <name evidence="8" type="ORF">HUG10_20100</name>
</gene>
<evidence type="ECO:0000256" key="5">
    <source>
        <dbReference type="ARBA" id="ARBA00023136"/>
    </source>
</evidence>
<evidence type="ECO:0000256" key="6">
    <source>
        <dbReference type="SAM" id="Phobius"/>
    </source>
</evidence>
<evidence type="ECO:0000256" key="2">
    <source>
        <dbReference type="ARBA" id="ARBA00022475"/>
    </source>
</evidence>
<feature type="transmembrane region" description="Helical" evidence="6">
    <location>
        <begin position="196"/>
        <end position="220"/>
    </location>
</feature>
<dbReference type="PANTHER" id="PTHR43124:SF3">
    <property type="entry name" value="CHLORAMPHENICOL EFFLUX PUMP RV0191"/>
    <property type="match status" value="1"/>
</dbReference>
<dbReference type="OrthoDB" id="29061at2157"/>
<keyword evidence="4 6" id="KW-1133">Transmembrane helix</keyword>
<dbReference type="Pfam" id="PF07690">
    <property type="entry name" value="MFS_1"/>
    <property type="match status" value="1"/>
</dbReference>
<geneLocation type="plasmid" evidence="8 9">
    <name>unnamed2</name>
</geneLocation>
<evidence type="ECO:0000256" key="3">
    <source>
        <dbReference type="ARBA" id="ARBA00022692"/>
    </source>
</evidence>
<evidence type="ECO:0000259" key="7">
    <source>
        <dbReference type="PROSITE" id="PS50850"/>
    </source>
</evidence>
<feature type="transmembrane region" description="Helical" evidence="6">
    <location>
        <begin position="57"/>
        <end position="76"/>
    </location>
</feature>
<feature type="transmembrane region" description="Helical" evidence="6">
    <location>
        <begin position="262"/>
        <end position="280"/>
    </location>
</feature>
<dbReference type="InterPro" id="IPR050189">
    <property type="entry name" value="MFS_Efflux_Transporters"/>
</dbReference>
<feature type="transmembrane region" description="Helical" evidence="6">
    <location>
        <begin position="321"/>
        <end position="341"/>
    </location>
</feature>
<dbReference type="AlphaFoldDB" id="A0A7D5H3T9"/>
<feature type="transmembrane region" description="Helical" evidence="6">
    <location>
        <begin position="29"/>
        <end position="50"/>
    </location>
</feature>
<feature type="transmembrane region" description="Helical" evidence="6">
    <location>
        <begin position="143"/>
        <end position="162"/>
    </location>
</feature>
<evidence type="ECO:0000256" key="1">
    <source>
        <dbReference type="ARBA" id="ARBA00004651"/>
    </source>
</evidence>
<keyword evidence="8" id="KW-0614">Plasmid</keyword>
<feature type="transmembrane region" description="Helical" evidence="6">
    <location>
        <begin position="82"/>
        <end position="103"/>
    </location>
</feature>
<dbReference type="PANTHER" id="PTHR43124">
    <property type="entry name" value="PURINE EFFLUX PUMP PBUE"/>
    <property type="match status" value="1"/>
</dbReference>
<evidence type="ECO:0000313" key="8">
    <source>
        <dbReference type="EMBL" id="QLG29913.1"/>
    </source>
</evidence>
<dbReference type="GeneID" id="56031187"/>
<feature type="transmembrane region" description="Helical" evidence="6">
    <location>
        <begin position="286"/>
        <end position="309"/>
    </location>
</feature>
<feature type="domain" description="Major facilitator superfamily (MFS) profile" evidence="7">
    <location>
        <begin position="1"/>
        <end position="373"/>
    </location>
</feature>
<accession>A0A7D5H3T9</accession>
<evidence type="ECO:0000313" key="9">
    <source>
        <dbReference type="Proteomes" id="UP000509750"/>
    </source>
</evidence>
<feature type="transmembrane region" description="Helical" evidence="6">
    <location>
        <begin position="347"/>
        <end position="368"/>
    </location>
</feature>
<dbReference type="Proteomes" id="UP000509750">
    <property type="component" value="Plasmid unnamed2"/>
</dbReference>
<protein>
    <submittedName>
        <fullName evidence="8">MFS transporter</fullName>
    </submittedName>
</protein>
<keyword evidence="9" id="KW-1185">Reference proteome</keyword>
<reference evidence="8 9" key="1">
    <citation type="submission" date="2020-07" db="EMBL/GenBank/DDBJ databases">
        <title>Gai3-2, isolated from salt lake.</title>
        <authorList>
            <person name="Cui H."/>
            <person name="Shi X."/>
        </authorList>
    </citation>
    <scope>NUCLEOTIDE SEQUENCE [LARGE SCALE GENOMIC DNA]</scope>
    <source>
        <strain evidence="8 9">Gai3-2</strain>
        <plasmid evidence="8 9">unnamed2</plasmid>
    </source>
</reference>
<sequence length="379" mass="39322">MVALGTRLVIPTLLPQITAEFDISNTTAGAAVTIMWLTYAGMQFPAGVLVDRAGERRILLASMGIAAVGVALFAVAPTLTAFFVACAAFGLGTGLFAPPRVTIISRTFPTKDGTVMGITFAAGNVGAAVLPFVAGILAVRFGWRSGVSFVLPMFLLVCYAIWRTVPHASAASTAAIGLSPRQTASRLARILRDRTIALLSLASALMAFTYQGFTAFFPLYLVSIKGLDPPTAALLFGAFFATGAVVQPFAGYLSDSFGERGLLVALTTVHVLALTALPFVNTVEWLAVLVIVLGTRAGAGPVNNAFLVGSLPDDIQGAGYGLLRSIIMAVSATGSVVVGAFADADYFDAAFVFLAVVIVVATGCYVLLPADSQGTRRPS</sequence>
<dbReference type="GO" id="GO:0022857">
    <property type="term" value="F:transmembrane transporter activity"/>
    <property type="evidence" value="ECO:0007669"/>
    <property type="project" value="InterPro"/>
</dbReference>
<dbReference type="RefSeq" id="WP_179171487.1">
    <property type="nucleotide sequence ID" value="NZ_CP058531.1"/>
</dbReference>
<dbReference type="Gene3D" id="1.20.1250.20">
    <property type="entry name" value="MFS general substrate transporter like domains"/>
    <property type="match status" value="2"/>
</dbReference>
<dbReference type="InterPro" id="IPR036259">
    <property type="entry name" value="MFS_trans_sf"/>
</dbReference>
<organism evidence="8 9">
    <name type="scientific">Halorarum halophilum</name>
    <dbReference type="NCBI Taxonomy" id="2743090"/>
    <lineage>
        <taxon>Archaea</taxon>
        <taxon>Methanobacteriati</taxon>
        <taxon>Methanobacteriota</taxon>
        <taxon>Stenosarchaea group</taxon>
        <taxon>Halobacteria</taxon>
        <taxon>Halobacteriales</taxon>
        <taxon>Haloferacaceae</taxon>
        <taxon>Halorarum</taxon>
    </lineage>
</organism>
<proteinExistence type="predicted"/>
<comment type="subcellular location">
    <subcellularLocation>
        <location evidence="1">Cell membrane</location>
        <topology evidence="1">Multi-pass membrane protein</topology>
    </subcellularLocation>
</comment>
<keyword evidence="5 6" id="KW-0472">Membrane</keyword>
<keyword evidence="3 6" id="KW-0812">Transmembrane</keyword>
<dbReference type="PROSITE" id="PS50850">
    <property type="entry name" value="MFS"/>
    <property type="match status" value="1"/>
</dbReference>
<dbReference type="InterPro" id="IPR011701">
    <property type="entry name" value="MFS"/>
</dbReference>
<feature type="transmembrane region" description="Helical" evidence="6">
    <location>
        <begin position="115"/>
        <end position="137"/>
    </location>
</feature>
<dbReference type="KEGG" id="halg:HUG10_20100"/>
<dbReference type="SUPFAM" id="SSF103473">
    <property type="entry name" value="MFS general substrate transporter"/>
    <property type="match status" value="1"/>
</dbReference>
<name>A0A7D5H3T9_9EURY</name>
<dbReference type="EMBL" id="CP058531">
    <property type="protein sequence ID" value="QLG29913.1"/>
    <property type="molecule type" value="Genomic_DNA"/>
</dbReference>
<evidence type="ECO:0000256" key="4">
    <source>
        <dbReference type="ARBA" id="ARBA00022989"/>
    </source>
</evidence>
<dbReference type="GO" id="GO:0005886">
    <property type="term" value="C:plasma membrane"/>
    <property type="evidence" value="ECO:0007669"/>
    <property type="project" value="UniProtKB-SubCell"/>
</dbReference>
<keyword evidence="2" id="KW-1003">Cell membrane</keyword>
<dbReference type="InterPro" id="IPR020846">
    <property type="entry name" value="MFS_dom"/>
</dbReference>